<accession>A0ABM5PAV2</accession>
<proteinExistence type="predicted"/>
<dbReference type="Proteomes" id="UP000018934">
    <property type="component" value="Chromosome"/>
</dbReference>
<dbReference type="EMBL" id="CP007033">
    <property type="protein sequence ID" value="AHF11437.1"/>
    <property type="molecule type" value="Genomic_DNA"/>
</dbReference>
<keyword evidence="2" id="KW-1185">Reference proteome</keyword>
<reference evidence="1 2" key="1">
    <citation type="journal article" date="2013" name="Stand. Genomic Sci.">
        <title>Complete genome sequence of Dehalobacter restrictus PER-K23(T.).</title>
        <authorList>
            <person name="Kruse T."/>
            <person name="Maillard J."/>
            <person name="Goodwin L."/>
            <person name="Woyke T."/>
            <person name="Teshima H."/>
            <person name="Bruce D."/>
            <person name="Detter C."/>
            <person name="Tapia R."/>
            <person name="Han C."/>
            <person name="Huntemann M."/>
            <person name="Wei C.L."/>
            <person name="Han J."/>
            <person name="Chen A."/>
            <person name="Kyrpides N."/>
            <person name="Szeto E."/>
            <person name="Markowitz V."/>
            <person name="Ivanova N."/>
            <person name="Pagani I."/>
            <person name="Pati A."/>
            <person name="Pitluck S."/>
            <person name="Nolan M."/>
            <person name="Holliger C."/>
            <person name="Smidt H."/>
        </authorList>
    </citation>
    <scope>NUCLEOTIDE SEQUENCE [LARGE SCALE GENOMIC DNA]</scope>
    <source>
        <strain evidence="2">DSM 9455</strain>
    </source>
</reference>
<evidence type="ECO:0000313" key="2">
    <source>
        <dbReference type="Proteomes" id="UP000018934"/>
    </source>
</evidence>
<gene>
    <name evidence="1" type="ORF">DEHRE_10750</name>
</gene>
<evidence type="ECO:0000313" key="1">
    <source>
        <dbReference type="EMBL" id="AHF11437.1"/>
    </source>
</evidence>
<sequence length="55" mass="5836">MPYSSGTPLAGAYFGHIRTPIPAVSGQRNGHIRTVKRNYPDSISAASGHLVELVS</sequence>
<name>A0ABM5PAV2_DEHRP</name>
<protein>
    <submittedName>
        <fullName evidence="1">Uncharacterized protein</fullName>
    </submittedName>
</protein>
<organism evidence="1 2">
    <name type="scientific">Dehalobacter restrictus (strain DSM 9455 / PER-K23)</name>
    <dbReference type="NCBI Taxonomy" id="871738"/>
    <lineage>
        <taxon>Bacteria</taxon>
        <taxon>Bacillati</taxon>
        <taxon>Bacillota</taxon>
        <taxon>Clostridia</taxon>
        <taxon>Eubacteriales</taxon>
        <taxon>Desulfitobacteriaceae</taxon>
        <taxon>Dehalobacter</taxon>
    </lineage>
</organism>